<protein>
    <submittedName>
        <fullName evidence="2">Uncharacterized protein</fullName>
    </submittedName>
</protein>
<sequence length="93" mass="10013">MDIVYISPNKMVVYNGSERQVPAFAGSIAKISGAVSNSSSVVQPSLSKSNIQANPGSHSYSFELTFWSPFLSKYLIKYSAANTLSMSELGKIS</sequence>
<proteinExistence type="predicted"/>
<organism evidence="1 2">
    <name type="scientific">Romanomermis culicivorax</name>
    <name type="common">Nematode worm</name>
    <dbReference type="NCBI Taxonomy" id="13658"/>
    <lineage>
        <taxon>Eukaryota</taxon>
        <taxon>Metazoa</taxon>
        <taxon>Ecdysozoa</taxon>
        <taxon>Nematoda</taxon>
        <taxon>Enoplea</taxon>
        <taxon>Dorylaimia</taxon>
        <taxon>Mermithida</taxon>
        <taxon>Mermithoidea</taxon>
        <taxon>Mermithidae</taxon>
        <taxon>Romanomermis</taxon>
    </lineage>
</organism>
<keyword evidence="1" id="KW-1185">Reference proteome</keyword>
<dbReference type="WBParaSite" id="nRc.2.0.1.t05669-RA">
    <property type="protein sequence ID" value="nRc.2.0.1.t05669-RA"/>
    <property type="gene ID" value="nRc.2.0.1.g05669"/>
</dbReference>
<dbReference type="AlphaFoldDB" id="A0A915HUU4"/>
<accession>A0A915HUU4</accession>
<reference evidence="2" key="1">
    <citation type="submission" date="2022-11" db="UniProtKB">
        <authorList>
            <consortium name="WormBaseParasite"/>
        </authorList>
    </citation>
    <scope>IDENTIFICATION</scope>
</reference>
<evidence type="ECO:0000313" key="2">
    <source>
        <dbReference type="WBParaSite" id="nRc.2.0.1.t05669-RA"/>
    </source>
</evidence>
<evidence type="ECO:0000313" key="1">
    <source>
        <dbReference type="Proteomes" id="UP000887565"/>
    </source>
</evidence>
<name>A0A915HUU4_ROMCU</name>
<dbReference type="Proteomes" id="UP000887565">
    <property type="component" value="Unplaced"/>
</dbReference>